<proteinExistence type="predicted"/>
<dbReference type="Proteomes" id="UP000265725">
    <property type="component" value="Chromosome"/>
</dbReference>
<feature type="transmembrane region" description="Helical" evidence="1">
    <location>
        <begin position="107"/>
        <end position="124"/>
    </location>
</feature>
<dbReference type="KEGG" id="paek:D3873_03160"/>
<feature type="transmembrane region" description="Helical" evidence="1">
    <location>
        <begin position="409"/>
        <end position="426"/>
    </location>
</feature>
<feature type="transmembrane region" description="Helical" evidence="1">
    <location>
        <begin position="206"/>
        <end position="223"/>
    </location>
</feature>
<feature type="transmembrane region" description="Helical" evidence="1">
    <location>
        <begin position="229"/>
        <end position="247"/>
    </location>
</feature>
<evidence type="ECO:0000256" key="1">
    <source>
        <dbReference type="SAM" id="Phobius"/>
    </source>
</evidence>
<feature type="transmembrane region" description="Helical" evidence="1">
    <location>
        <begin position="41"/>
        <end position="62"/>
    </location>
</feature>
<dbReference type="Pfam" id="PF13425">
    <property type="entry name" value="O-antigen_lig"/>
    <property type="match status" value="1"/>
</dbReference>
<dbReference type="EMBL" id="CP032418">
    <property type="protein sequence ID" value="AYC28915.1"/>
    <property type="molecule type" value="Genomic_DNA"/>
</dbReference>
<accession>A0A385YQA8</accession>
<feature type="transmembrane region" description="Helical" evidence="1">
    <location>
        <begin position="136"/>
        <end position="153"/>
    </location>
</feature>
<feature type="transmembrane region" description="Helical" evidence="1">
    <location>
        <begin position="69"/>
        <end position="87"/>
    </location>
</feature>
<feature type="transmembrane region" description="Helical" evidence="1">
    <location>
        <begin position="372"/>
        <end position="397"/>
    </location>
</feature>
<feature type="transmembrane region" description="Helical" evidence="1">
    <location>
        <begin position="173"/>
        <end position="194"/>
    </location>
</feature>
<dbReference type="InterPro" id="IPR049504">
    <property type="entry name" value="O-antigen_lig"/>
</dbReference>
<keyword evidence="1" id="KW-0812">Transmembrane</keyword>
<evidence type="ECO:0000313" key="3">
    <source>
        <dbReference type="Proteomes" id="UP000265725"/>
    </source>
</evidence>
<keyword evidence="1" id="KW-1133">Transmembrane helix</keyword>
<feature type="transmembrane region" description="Helical" evidence="1">
    <location>
        <begin position="259"/>
        <end position="279"/>
    </location>
</feature>
<name>A0A385YQA8_9BACL</name>
<evidence type="ECO:0000313" key="2">
    <source>
        <dbReference type="EMBL" id="AYC28915.1"/>
    </source>
</evidence>
<organism evidence="2 3">
    <name type="scientific">Paenisporosarcina cavernae</name>
    <dbReference type="NCBI Taxonomy" id="2320858"/>
    <lineage>
        <taxon>Bacteria</taxon>
        <taxon>Bacillati</taxon>
        <taxon>Bacillota</taxon>
        <taxon>Bacilli</taxon>
        <taxon>Bacillales</taxon>
        <taxon>Caryophanaceae</taxon>
        <taxon>Paenisporosarcina</taxon>
    </lineage>
</organism>
<dbReference type="RefSeq" id="WP_119882657.1">
    <property type="nucleotide sequence ID" value="NZ_CP032418.1"/>
</dbReference>
<dbReference type="OrthoDB" id="2281244at2"/>
<gene>
    <name evidence="2" type="ORF">D3873_03160</name>
</gene>
<dbReference type="AlphaFoldDB" id="A0A385YQA8"/>
<keyword evidence="1" id="KW-0472">Membrane</keyword>
<feature type="transmembrane region" description="Helical" evidence="1">
    <location>
        <begin position="12"/>
        <end position="35"/>
    </location>
</feature>
<keyword evidence="3" id="KW-1185">Reference proteome</keyword>
<evidence type="ECO:0008006" key="4">
    <source>
        <dbReference type="Google" id="ProtNLM"/>
    </source>
</evidence>
<protein>
    <recommendedName>
        <fullName evidence="4">O-antigen ligase domain-containing protein</fullName>
    </recommendedName>
</protein>
<feature type="transmembrane region" description="Helical" evidence="1">
    <location>
        <begin position="432"/>
        <end position="451"/>
    </location>
</feature>
<sequence length="457" mass="52008">MIQTLLQKKYLLYILAFIIVQPVIDVLTTFSIYVLEIDVTFGVIIRVAFMVLMGVLLLLFAMKSKQAKLFVVYLIGLAIMIVINIYLNTSTKDPYYLFDELKFFNKVVYFHVVFLGFLLVYEELTRLKVDVEKKTTSYLFYSGVIIGLVFILAQITGTSLANYASYKKGFSGWFFAGNEIGAIMAMVLPIVALYAIERTANAKKPWFWIPFVMLSMGMLALGTKVGYGGILVVLLSVAIGSLIIWFWKKEATKKVKSNFVVSVSLIVLLAVATPFTPVFSNMYAHLDLLNIDFGGEDAPGEVEPEDEEPVITEEEFQNLVFSSREKYVKEFAQDFNQAPTTQKIFGMGFAGNYDEKELGKDLKMIEMDFYDLFYSFGWLGFIYLMTPFFYYAVRIIVKFVKNLKEYFTYEYMLYGVALLLGLGIAYTAGHVFTAPAVSIYLAMLLAFMNRWTPTIKL</sequence>
<reference evidence="3" key="1">
    <citation type="submission" date="2018-09" db="EMBL/GenBank/DDBJ databases">
        <authorList>
            <person name="Zhu H."/>
        </authorList>
    </citation>
    <scope>NUCLEOTIDE SEQUENCE [LARGE SCALE GENOMIC DNA]</scope>
    <source>
        <strain evidence="3">K2R23-3</strain>
    </source>
</reference>